<sequence>MKILFMTNESLENPKRGTPIRICNFIKQMQRFNKVVVFSNGNAPGFVKNFHPQPNVSFISKLLYFRNFIIRENIDWVITATDMAISLPVFLKILTGIKIAVDLHGLYAMEMYEQGHMSKLKSYLLQKKINYFLHFYDIIFTVSKKLKYYYKFLNKQIEVVYGGVTESEFYSGEVVAPEIFTIGYTGNAKPYQGIDALLKVVSKIKKDGSFPFRLNMIMSSGRGEIEDTLKKLDLFDSTDLNFKVSHEDVPALIAKSSVLVLARPSLHMTEYAYPSKLPEYLATGIPVVTTRVGPVNELFRDSGCMIIIEPETVEEGLEKALVKLQSMRKEDREAIGQKAIGFVRENLMWNLLGQKINKCLEKV</sequence>
<evidence type="ECO:0000259" key="2">
    <source>
        <dbReference type="Pfam" id="PF00534"/>
    </source>
</evidence>
<dbReference type="Gene3D" id="3.40.50.2000">
    <property type="entry name" value="Glycogen Phosphorylase B"/>
    <property type="match status" value="2"/>
</dbReference>
<feature type="domain" description="Glycosyl transferase family 1" evidence="2">
    <location>
        <begin position="181"/>
        <end position="339"/>
    </location>
</feature>
<reference evidence="3 4" key="1">
    <citation type="journal article" date="2016" name="Nat. Commun.">
        <title>Thousands of microbial genomes shed light on interconnected biogeochemical processes in an aquifer system.</title>
        <authorList>
            <person name="Anantharaman K."/>
            <person name="Brown C.T."/>
            <person name="Hug L.A."/>
            <person name="Sharon I."/>
            <person name="Castelle C.J."/>
            <person name="Probst A.J."/>
            <person name="Thomas B.C."/>
            <person name="Singh A."/>
            <person name="Wilkins M.J."/>
            <person name="Karaoz U."/>
            <person name="Brodie E.L."/>
            <person name="Williams K.H."/>
            <person name="Hubbard S.S."/>
            <person name="Banfield J.F."/>
        </authorList>
    </citation>
    <scope>NUCLEOTIDE SEQUENCE [LARGE SCALE GENOMIC DNA]</scope>
</reference>
<evidence type="ECO:0000256" key="1">
    <source>
        <dbReference type="ARBA" id="ARBA00022679"/>
    </source>
</evidence>
<dbReference type="GO" id="GO:0016757">
    <property type="term" value="F:glycosyltransferase activity"/>
    <property type="evidence" value="ECO:0007669"/>
    <property type="project" value="InterPro"/>
</dbReference>
<name>A0A1G2U1R0_9BACT</name>
<evidence type="ECO:0000313" key="4">
    <source>
        <dbReference type="Proteomes" id="UP000176800"/>
    </source>
</evidence>
<gene>
    <name evidence="3" type="ORF">A3B14_02820</name>
</gene>
<dbReference type="AlphaFoldDB" id="A0A1G2U1R0"/>
<dbReference type="EMBL" id="MHWE01000018">
    <property type="protein sequence ID" value="OHB03437.1"/>
    <property type="molecule type" value="Genomic_DNA"/>
</dbReference>
<dbReference type="Proteomes" id="UP000176800">
    <property type="component" value="Unassembled WGS sequence"/>
</dbReference>
<dbReference type="CDD" id="cd03801">
    <property type="entry name" value="GT4_PimA-like"/>
    <property type="match status" value="1"/>
</dbReference>
<dbReference type="PANTHER" id="PTHR46401">
    <property type="entry name" value="GLYCOSYLTRANSFERASE WBBK-RELATED"/>
    <property type="match status" value="1"/>
</dbReference>
<keyword evidence="1" id="KW-0808">Transferase</keyword>
<dbReference type="PANTHER" id="PTHR46401:SF2">
    <property type="entry name" value="GLYCOSYLTRANSFERASE WBBK-RELATED"/>
    <property type="match status" value="1"/>
</dbReference>
<organism evidence="3 4">
    <name type="scientific">Candidatus Zambryskibacteria bacterium RIFCSPLOWO2_01_FULL_45_21</name>
    <dbReference type="NCBI Taxonomy" id="1802761"/>
    <lineage>
        <taxon>Bacteria</taxon>
        <taxon>Candidatus Zambryskiibacteriota</taxon>
    </lineage>
</organism>
<dbReference type="GO" id="GO:0009103">
    <property type="term" value="P:lipopolysaccharide biosynthetic process"/>
    <property type="evidence" value="ECO:0007669"/>
    <property type="project" value="TreeGrafter"/>
</dbReference>
<dbReference type="InterPro" id="IPR001296">
    <property type="entry name" value="Glyco_trans_1"/>
</dbReference>
<proteinExistence type="predicted"/>
<evidence type="ECO:0000313" key="3">
    <source>
        <dbReference type="EMBL" id="OHB03437.1"/>
    </source>
</evidence>
<dbReference type="SUPFAM" id="SSF53756">
    <property type="entry name" value="UDP-Glycosyltransferase/glycogen phosphorylase"/>
    <property type="match status" value="1"/>
</dbReference>
<dbReference type="Pfam" id="PF00534">
    <property type="entry name" value="Glycos_transf_1"/>
    <property type="match status" value="1"/>
</dbReference>
<protein>
    <recommendedName>
        <fullName evidence="2">Glycosyl transferase family 1 domain-containing protein</fullName>
    </recommendedName>
</protein>
<accession>A0A1G2U1R0</accession>
<comment type="caution">
    <text evidence="3">The sequence shown here is derived from an EMBL/GenBank/DDBJ whole genome shotgun (WGS) entry which is preliminary data.</text>
</comment>